<dbReference type="SUPFAM" id="SSF53756">
    <property type="entry name" value="UDP-Glycosyltransferase/glycogen phosphorylase"/>
    <property type="match status" value="1"/>
</dbReference>
<evidence type="ECO:0000313" key="1">
    <source>
        <dbReference type="EMBL" id="PLX63048.1"/>
    </source>
</evidence>
<name>A0A2N6D055_9GAMM</name>
<accession>A0A2N6D055</accession>
<dbReference type="AlphaFoldDB" id="A0A2N6D055"/>
<reference evidence="1 2" key="1">
    <citation type="submission" date="2017-11" db="EMBL/GenBank/DDBJ databases">
        <title>Genome-resolved metagenomics identifies genetic mobility, metabolic interactions, and unexpected diversity in perchlorate-reducing communities.</title>
        <authorList>
            <person name="Barnum T.P."/>
            <person name="Figueroa I.A."/>
            <person name="Carlstrom C.I."/>
            <person name="Lucas L.N."/>
            <person name="Engelbrektson A.L."/>
            <person name="Coates J.D."/>
        </authorList>
    </citation>
    <scope>NUCLEOTIDE SEQUENCE [LARGE SCALE GENOMIC DNA]</scope>
    <source>
        <strain evidence="1">BM301</strain>
    </source>
</reference>
<dbReference type="STRING" id="1111735.GCA_000428045_02824"/>
<dbReference type="RefSeq" id="WP_273437622.1">
    <property type="nucleotide sequence ID" value="NZ_PKUN01000002.1"/>
</dbReference>
<dbReference type="CDD" id="cd03801">
    <property type="entry name" value="GT4_PimA-like"/>
    <property type="match status" value="1"/>
</dbReference>
<dbReference type="GO" id="GO:0016757">
    <property type="term" value="F:glycosyltransferase activity"/>
    <property type="evidence" value="ECO:0007669"/>
    <property type="project" value="TreeGrafter"/>
</dbReference>
<dbReference type="NCBIfam" id="TIGR03087">
    <property type="entry name" value="stp1"/>
    <property type="match status" value="1"/>
</dbReference>
<protein>
    <submittedName>
        <fullName evidence="1">Sugar transferase</fullName>
    </submittedName>
</protein>
<comment type="caution">
    <text evidence="1">The sequence shown here is derived from an EMBL/GenBank/DDBJ whole genome shotgun (WGS) entry which is preliminary data.</text>
</comment>
<organism evidence="1 2">
    <name type="scientific">Sedimenticola selenatireducens</name>
    <dbReference type="NCBI Taxonomy" id="191960"/>
    <lineage>
        <taxon>Bacteria</taxon>
        <taxon>Pseudomonadati</taxon>
        <taxon>Pseudomonadota</taxon>
        <taxon>Gammaproteobacteria</taxon>
        <taxon>Chromatiales</taxon>
        <taxon>Sedimenticolaceae</taxon>
        <taxon>Sedimenticola</taxon>
    </lineage>
</organism>
<dbReference type="PANTHER" id="PTHR12526">
    <property type="entry name" value="GLYCOSYLTRANSFERASE"/>
    <property type="match status" value="1"/>
</dbReference>
<evidence type="ECO:0000313" key="2">
    <source>
        <dbReference type="Proteomes" id="UP000235015"/>
    </source>
</evidence>
<sequence length="405" mass="46424">MKPALLYLVHRIPYPPNKGDKIRSYHLLRYLRQHYRVFLGAFIDDVQDWEYVSLLETECEACCFIELNPGKARVKSIAGLLKGQPLTLPYYADRQMSEWVDSIVAEQQIARVIVYSSAMAQYVTQQRVRLERRVIDFVDIDSDKWRQYALKKQWPMSWVYRREANKLLDYEQSLASIFDASLFVSSAEAAMFRSLISTDHEKVAYYNNGVDADYFSPSEDFVNPYHDGDEVLVFTGAMDYWPNIDAVIWFAKEVFPEITRLAPQARFYIVGSNPSEAVKQLARLDRVEVTGRVEDIRPYLQFARAAVAPMRIARGIQNKVLEAMAMEKPVIVSDPGFEGINAEPGKELLLANTAKEILSYIPRLVAGAYDSLVKDARVRVKTDFSWEANLPIVCQWLEAEKGSTD</sequence>
<gene>
    <name evidence="1" type="ORF">C0630_02475</name>
</gene>
<dbReference type="Pfam" id="PF13692">
    <property type="entry name" value="Glyco_trans_1_4"/>
    <property type="match status" value="1"/>
</dbReference>
<dbReference type="EMBL" id="PKUN01000002">
    <property type="protein sequence ID" value="PLX63048.1"/>
    <property type="molecule type" value="Genomic_DNA"/>
</dbReference>
<dbReference type="Proteomes" id="UP000235015">
    <property type="component" value="Unassembled WGS sequence"/>
</dbReference>
<dbReference type="Gene3D" id="3.40.50.2000">
    <property type="entry name" value="Glycogen Phosphorylase B"/>
    <property type="match status" value="2"/>
</dbReference>
<proteinExistence type="predicted"/>
<dbReference type="InterPro" id="IPR017521">
    <property type="entry name" value="Sugar_tfrase_PEP-CTERM_Stp1"/>
</dbReference>
<keyword evidence="1" id="KW-0808">Transferase</keyword>
<dbReference type="PANTHER" id="PTHR12526:SF600">
    <property type="entry name" value="GLYCOSYL TRANSFERASE GROUP 1"/>
    <property type="match status" value="1"/>
</dbReference>